<dbReference type="AlphaFoldDB" id="A0A921H701"/>
<protein>
    <submittedName>
        <fullName evidence="3">Tape measure protein</fullName>
    </submittedName>
</protein>
<organism evidence="3 4">
    <name type="scientific">Butyricimonas virosa</name>
    <dbReference type="NCBI Taxonomy" id="544645"/>
    <lineage>
        <taxon>Bacteria</taxon>
        <taxon>Pseudomonadati</taxon>
        <taxon>Bacteroidota</taxon>
        <taxon>Bacteroidia</taxon>
        <taxon>Bacteroidales</taxon>
        <taxon>Odoribacteraceae</taxon>
        <taxon>Butyricimonas</taxon>
    </lineage>
</organism>
<dbReference type="Pfam" id="PF20155">
    <property type="entry name" value="TMP_3"/>
    <property type="match status" value="1"/>
</dbReference>
<keyword evidence="1" id="KW-0175">Coiled coil</keyword>
<accession>A0A921H701</accession>
<evidence type="ECO:0000259" key="2">
    <source>
        <dbReference type="Pfam" id="PF20155"/>
    </source>
</evidence>
<evidence type="ECO:0000256" key="1">
    <source>
        <dbReference type="SAM" id="Coils"/>
    </source>
</evidence>
<dbReference type="InterPro" id="IPR013491">
    <property type="entry name" value="Tape_meas_N"/>
</dbReference>
<feature type="domain" description="Tape measure protein N-terminal" evidence="2">
    <location>
        <begin position="63"/>
        <end position="249"/>
    </location>
</feature>
<reference evidence="3" key="1">
    <citation type="journal article" date="2021" name="PeerJ">
        <title>Extensive microbial diversity within the chicken gut microbiome revealed by metagenomics and culture.</title>
        <authorList>
            <person name="Gilroy R."/>
            <person name="Ravi A."/>
            <person name="Getino M."/>
            <person name="Pursley I."/>
            <person name="Horton D.L."/>
            <person name="Alikhan N.F."/>
            <person name="Baker D."/>
            <person name="Gharbi K."/>
            <person name="Hall N."/>
            <person name="Watson M."/>
            <person name="Adriaenssens E.M."/>
            <person name="Foster-Nyarko E."/>
            <person name="Jarju S."/>
            <person name="Secka A."/>
            <person name="Antonio M."/>
            <person name="Oren A."/>
            <person name="Chaudhuri R.R."/>
            <person name="La Ragione R."/>
            <person name="Hildebrand F."/>
            <person name="Pallen M.J."/>
        </authorList>
    </citation>
    <scope>NUCLEOTIDE SEQUENCE</scope>
    <source>
        <strain evidence="3">6966</strain>
    </source>
</reference>
<dbReference type="EMBL" id="DYVS01000149">
    <property type="protein sequence ID" value="HJF70900.1"/>
    <property type="molecule type" value="Genomic_DNA"/>
</dbReference>
<feature type="coiled-coil region" evidence="1">
    <location>
        <begin position="1139"/>
        <end position="1166"/>
    </location>
</feature>
<name>A0A921H701_9BACT</name>
<comment type="caution">
    <text evidence="3">The sequence shown here is derived from an EMBL/GenBank/DDBJ whole genome shotgun (WGS) entry which is preliminary data.</text>
</comment>
<evidence type="ECO:0000313" key="3">
    <source>
        <dbReference type="EMBL" id="HJF70900.1"/>
    </source>
</evidence>
<proteinExistence type="predicted"/>
<evidence type="ECO:0000313" key="4">
    <source>
        <dbReference type="Proteomes" id="UP000742098"/>
    </source>
</evidence>
<dbReference type="Proteomes" id="UP000742098">
    <property type="component" value="Unassembled WGS sequence"/>
</dbReference>
<gene>
    <name evidence="3" type="ORF">K8V05_09125</name>
</gene>
<feature type="coiled-coil region" evidence="1">
    <location>
        <begin position="544"/>
        <end position="606"/>
    </location>
</feature>
<feature type="coiled-coil region" evidence="1">
    <location>
        <begin position="757"/>
        <end position="804"/>
    </location>
</feature>
<feature type="coiled-coil region" evidence="1">
    <location>
        <begin position="423"/>
        <end position="516"/>
    </location>
</feature>
<reference evidence="3" key="2">
    <citation type="submission" date="2021-09" db="EMBL/GenBank/DDBJ databases">
        <authorList>
            <person name="Gilroy R."/>
        </authorList>
    </citation>
    <scope>NUCLEOTIDE SEQUENCE</scope>
    <source>
        <strain evidence="3">6966</strain>
    </source>
</reference>
<sequence length="1272" mass="141698">MADGQLNIQAKLDINDLVKTAARYRQEVTRMGVVTDQQGNVMSTAWTRMKQAATAYLSIDLARKIAETRGQFQQLEVAFTTLLGSQEKSAALMSQLVETAAKTPFDLKGVADGARQLLAYGFAAEDVNETLIRLGNVAAGLGLPLERLTFLYGTTAVQGRLYARDMLQFQSSGIPVLQGLADMYGKTTSEINDMVTAGKIGFEDVRKVIEQMTNEGGKFYNLMENQSKTITGQISNLSDALDMMFNNIGQANEGIISDVISGAAYIVENYQSVINILKVLVATYGTYKAALIAVAAAQKISVSIQTISTWLSLAKTIRTAKDAQIAFNLATKANPYVLLATVLVGVGTALYQFTKKTDTARIALEKFNKEAEKQAEEIKTLIGIASDETNATYSRQLALESLRKIDPQYFKDMDLESLKTVNLIELNDRLAKAIREKNKADAETKIKETQNAISAIKKEIDFLNKTAVKNRGERLNKANKRLKELNQELGEQNSILNKINSDIKSQEEAEKRAKEEAAKRGEEVKKTVKWYEDEIKALKDLQETSTTSNEFNDYQKRIDQLNKEKEAITGASKATKDAEKRRLETVKKINEELLSLEEQNQNSRIELMKEGTEKEIAQINLDYQRRITEIKKLADKWAKEQGGKLTTEQNIQVSTAFTSAENIKNKDTAEVYKKELDDLLKQYQDFDAKRRSIDDKYAKDKQTLESRRTTSNASEIDSAINELNYQKEEALKEIAMEFASRNEEFEIWMNQIATFSMEELQKRLREARALLGSLQIAGVGGDKLAEAIAKVVTLEKEIANQKKKTSTSPDKRSVKDWQELYKTLSKVDEQFKEIGDSIGGTAGELLSSAGSISTAILSMIDGIITLTTGSIKSVEGMSDAAAKAIKAVETASVILAIVSAALQVVTKIFSMFKGKSKAEKDSERLSKVTNKIAETNEIINNLIEKRIDLIKAATTAERNGLKLTTEEAIKAQQDLIQVQYSKLWKNEILGKKGKNNDLDVRDLGLATVEQLKDFLSGGQIAFKDGFTTLIELEKQGYSLTDADKWKSIVEEWDKLNEQADQLKETVSEINTGINFDEARDGLDDFLLSADTTFKDISDNFEDYMRQSILNVVKSDYLNKEMKEWYDQFDKMSKDGALSASDVETLREKYETIYNEAQNRIDELLNAAGVNLEGAVPNSQAGAISETITEETASVMMGIWRGQYDVTKNIHTELISLHSDYKAAISKSNDILDMIASNTGRTADNTDGIGTTLKSIDNRLKTLETNSNKKYTK</sequence>